<feature type="compositionally biased region" description="Basic and acidic residues" evidence="1">
    <location>
        <begin position="146"/>
        <end position="161"/>
    </location>
</feature>
<dbReference type="Pfam" id="PF14223">
    <property type="entry name" value="Retrotran_gag_2"/>
    <property type="match status" value="1"/>
</dbReference>
<evidence type="ECO:0000313" key="4">
    <source>
        <dbReference type="Proteomes" id="UP000429607"/>
    </source>
</evidence>
<evidence type="ECO:0000313" key="3">
    <source>
        <dbReference type="EMBL" id="KAE9051791.1"/>
    </source>
</evidence>
<proteinExistence type="predicted"/>
<protein>
    <recommendedName>
        <fullName evidence="2">Retrovirus-related Pol polyprotein from transposon TNT 1-94-like beta-barrel domain-containing protein</fullName>
    </recommendedName>
</protein>
<dbReference type="InterPro" id="IPR054722">
    <property type="entry name" value="PolX-like_BBD"/>
</dbReference>
<evidence type="ECO:0000259" key="2">
    <source>
        <dbReference type="Pfam" id="PF22936"/>
    </source>
</evidence>
<name>A0A6A3P7Y0_9STRA</name>
<accession>A0A6A3P7Y0</accession>
<dbReference type="EMBL" id="QXFV01000033">
    <property type="protein sequence ID" value="KAE9051791.1"/>
    <property type="molecule type" value="Genomic_DNA"/>
</dbReference>
<dbReference type="AlphaFoldDB" id="A0A6A3P7Y0"/>
<organism evidence="3 4">
    <name type="scientific">Phytophthora rubi</name>
    <dbReference type="NCBI Taxonomy" id="129364"/>
    <lineage>
        <taxon>Eukaryota</taxon>
        <taxon>Sar</taxon>
        <taxon>Stramenopiles</taxon>
        <taxon>Oomycota</taxon>
        <taxon>Peronosporomycetes</taxon>
        <taxon>Peronosporales</taxon>
        <taxon>Peronosporaceae</taxon>
        <taxon>Phytophthora</taxon>
    </lineage>
</organism>
<dbReference type="Pfam" id="PF22936">
    <property type="entry name" value="Pol_BBD"/>
    <property type="match status" value="1"/>
</dbReference>
<dbReference type="Proteomes" id="UP000429607">
    <property type="component" value="Unassembled WGS sequence"/>
</dbReference>
<evidence type="ECO:0000256" key="1">
    <source>
        <dbReference type="SAM" id="MobiDB-lite"/>
    </source>
</evidence>
<gene>
    <name evidence="3" type="ORF">PR001_g1119</name>
</gene>
<feature type="domain" description="Retrovirus-related Pol polyprotein from transposon TNT 1-94-like beta-barrel" evidence="2">
    <location>
        <begin position="201"/>
        <end position="288"/>
    </location>
</feature>
<comment type="caution">
    <text evidence="3">The sequence shown here is derived from an EMBL/GenBank/DDBJ whole genome shotgun (WGS) entry which is preliminary data.</text>
</comment>
<feature type="compositionally biased region" description="Polar residues" evidence="1">
    <location>
        <begin position="166"/>
        <end position="186"/>
    </location>
</feature>
<sequence length="376" mass="42099">MGQQMMELEDGSAMWKCLCERIEGTANKQTRAMTNRQLYTQLEAARCKQNGSVKNHLNYMCRLHTRLKTVGMTLDDAVLSGMLVSSLPTSEQFDRLRGYVDTGMSCVDTPDKVVAMAITFDKANRADSQLQRAFGSRFNESATGQTHEEQRHTIRTGRSEPKSAPAVSSTGTPDDISCNGTSSHRGSTQKKPKGTYRPEAWVFDCGANRHLVGDKRYFVEYRSLSGAEKKKETVQCYNGTSAPVGVATIDLWVVVNGGHVALRLEQVYYYSPKRSNLFSQSVARQQGFKIDYDDSTAVYTPSKNEATALQAPLKSKCGLWMFTGHNEFVPGERDPRVPEDMVNFALRDGFADLQCCHERLGHLNPQYIRKMDWSKA</sequence>
<reference evidence="3 4" key="1">
    <citation type="submission" date="2018-09" db="EMBL/GenBank/DDBJ databases">
        <title>Genomic investigation of the strawberry pathogen Phytophthora fragariae indicates pathogenicity is determined by transcriptional variation in three key races.</title>
        <authorList>
            <person name="Adams T.M."/>
            <person name="Armitage A.D."/>
            <person name="Sobczyk M.K."/>
            <person name="Bates H.J."/>
            <person name="Dunwell J.M."/>
            <person name="Nellist C.F."/>
            <person name="Harrison R.J."/>
        </authorList>
    </citation>
    <scope>NUCLEOTIDE SEQUENCE [LARGE SCALE GENOMIC DNA]</scope>
    <source>
        <strain evidence="3 4">SCRP249</strain>
    </source>
</reference>
<feature type="region of interest" description="Disordered" evidence="1">
    <location>
        <begin position="136"/>
        <end position="194"/>
    </location>
</feature>